<evidence type="ECO:0000256" key="2">
    <source>
        <dbReference type="ARBA" id="ARBA00022475"/>
    </source>
</evidence>
<feature type="transmembrane region" description="Helical" evidence="6">
    <location>
        <begin position="185"/>
        <end position="204"/>
    </location>
</feature>
<dbReference type="RefSeq" id="WP_350242761.1">
    <property type="nucleotide sequence ID" value="NZ_CP158299.1"/>
</dbReference>
<protein>
    <submittedName>
        <fullName evidence="7">Cytochrome c oxidase assembly protein</fullName>
    </submittedName>
</protein>
<gene>
    <name evidence="7" type="ORF">ABOD76_14880</name>
</gene>
<dbReference type="InterPro" id="IPR019108">
    <property type="entry name" value="Caa3_assmbl_CtaG-rel"/>
</dbReference>
<feature type="transmembrane region" description="Helical" evidence="6">
    <location>
        <begin position="155"/>
        <end position="173"/>
    </location>
</feature>
<feature type="transmembrane region" description="Helical" evidence="6">
    <location>
        <begin position="80"/>
        <end position="102"/>
    </location>
</feature>
<feature type="transmembrane region" description="Helical" evidence="6">
    <location>
        <begin position="233"/>
        <end position="256"/>
    </location>
</feature>
<evidence type="ECO:0000256" key="4">
    <source>
        <dbReference type="ARBA" id="ARBA00022989"/>
    </source>
</evidence>
<proteinExistence type="predicted"/>
<dbReference type="Pfam" id="PF09678">
    <property type="entry name" value="Caa3_CtaG"/>
    <property type="match status" value="1"/>
</dbReference>
<evidence type="ECO:0000256" key="6">
    <source>
        <dbReference type="SAM" id="Phobius"/>
    </source>
</evidence>
<organism evidence="7">
    <name type="scientific">Deinococcus sonorensis KR-87</name>
    <dbReference type="NCBI Taxonomy" id="694439"/>
    <lineage>
        <taxon>Bacteria</taxon>
        <taxon>Thermotogati</taxon>
        <taxon>Deinococcota</taxon>
        <taxon>Deinococci</taxon>
        <taxon>Deinococcales</taxon>
        <taxon>Deinococcaceae</taxon>
        <taxon>Deinococcus</taxon>
    </lineage>
</organism>
<dbReference type="EMBL" id="CP158299">
    <property type="protein sequence ID" value="XBV84724.1"/>
    <property type="molecule type" value="Genomic_DNA"/>
</dbReference>
<sequence>MTPGTLSPTLAQLLSPRLDLPMLLLTVAAAGWYVWGFLRAPRDRWPLWRAALFGLAVLLTLAITQTQLTSLTLNSMALYMVRLMVLAELIPPLAVLGLPAGYLQPDPRRPGGRLLSWLLDPWVALALWATIIVFWNIPAGFNASLVSNTASGLLPLLYLLGGLLSWSVVLRPLPGVQAGGFGNRGWFGLLSSLPMMGVAAVWLYSPRVLYTPYVGALCLWNTTPLQNQVTSGWVMMIAGLPGMFLALVQLMAWLIALADSGTMREDEAQEEG</sequence>
<keyword evidence="5 6" id="KW-0472">Membrane</keyword>
<dbReference type="GO" id="GO:0005886">
    <property type="term" value="C:plasma membrane"/>
    <property type="evidence" value="ECO:0007669"/>
    <property type="project" value="UniProtKB-SubCell"/>
</dbReference>
<accession>A0AAU7U7Z0</accession>
<feature type="transmembrane region" description="Helical" evidence="6">
    <location>
        <begin position="114"/>
        <end position="135"/>
    </location>
</feature>
<comment type="subcellular location">
    <subcellularLocation>
        <location evidence="1">Cell membrane</location>
        <topology evidence="1">Multi-pass membrane protein</topology>
    </subcellularLocation>
</comment>
<feature type="transmembrane region" description="Helical" evidence="6">
    <location>
        <begin position="20"/>
        <end position="38"/>
    </location>
</feature>
<reference evidence="7" key="1">
    <citation type="submission" date="2024-06" db="EMBL/GenBank/DDBJ databases">
        <title>Draft Genome Sequence of Deinococcus sonorensis Type Strain KR-87, a Biofilm Producing Representative of the Genus Deinococcus.</title>
        <authorList>
            <person name="Boren L.S."/>
            <person name="Grosso R.A."/>
            <person name="Hugenberg-Cox A.N."/>
            <person name="Hill J.T.E."/>
            <person name="Albert C.M."/>
            <person name="Tuohy J.M."/>
        </authorList>
    </citation>
    <scope>NUCLEOTIDE SEQUENCE</scope>
    <source>
        <strain evidence="7">KR-87</strain>
    </source>
</reference>
<evidence type="ECO:0000256" key="3">
    <source>
        <dbReference type="ARBA" id="ARBA00022692"/>
    </source>
</evidence>
<evidence type="ECO:0000256" key="5">
    <source>
        <dbReference type="ARBA" id="ARBA00023136"/>
    </source>
</evidence>
<evidence type="ECO:0000313" key="7">
    <source>
        <dbReference type="EMBL" id="XBV84724.1"/>
    </source>
</evidence>
<keyword evidence="4 6" id="KW-1133">Transmembrane helix</keyword>
<evidence type="ECO:0000256" key="1">
    <source>
        <dbReference type="ARBA" id="ARBA00004651"/>
    </source>
</evidence>
<dbReference type="KEGG" id="dsc:ABOD76_14880"/>
<keyword evidence="2" id="KW-1003">Cell membrane</keyword>
<feature type="transmembrane region" description="Helical" evidence="6">
    <location>
        <begin position="50"/>
        <end position="68"/>
    </location>
</feature>
<name>A0AAU7U7Z0_9DEIO</name>
<dbReference type="AlphaFoldDB" id="A0AAU7U7Z0"/>
<keyword evidence="3 6" id="KW-0812">Transmembrane</keyword>